<gene>
    <name evidence="18" type="ORF">FAS41_28950</name>
</gene>
<dbReference type="CDD" id="cd06214">
    <property type="entry name" value="PA_degradation_oxidoreductase_like"/>
    <property type="match status" value="1"/>
</dbReference>
<dbReference type="GO" id="GO:0022904">
    <property type="term" value="P:respiratory electron transport chain"/>
    <property type="evidence" value="ECO:0007669"/>
    <property type="project" value="InterPro"/>
</dbReference>
<keyword evidence="12" id="KW-0411">Iron-sulfur</keyword>
<dbReference type="InterPro" id="IPR011577">
    <property type="entry name" value="Cyt_b561_bac/Ni-Hgenase"/>
</dbReference>
<feature type="domain" description="2Fe-2S ferredoxin-type" evidence="16">
    <location>
        <begin position="416"/>
        <end position="503"/>
    </location>
</feature>
<dbReference type="PANTHER" id="PTHR47354:SF6">
    <property type="entry name" value="NADH OXIDOREDUCTASE HCR"/>
    <property type="match status" value="1"/>
</dbReference>
<comment type="similarity">
    <text evidence="14">In the N-terminal section; belongs to the FAD-binding oxidoreductase type 6 family.</text>
</comment>
<keyword evidence="10" id="KW-0560">Oxidoreductase</keyword>
<dbReference type="Proteomes" id="UP000306635">
    <property type="component" value="Unassembled WGS sequence"/>
</dbReference>
<dbReference type="GO" id="GO:0051537">
    <property type="term" value="F:2 iron, 2 sulfur cluster binding"/>
    <property type="evidence" value="ECO:0007669"/>
    <property type="project" value="UniProtKB-KW"/>
</dbReference>
<feature type="transmembrane region" description="Helical" evidence="15">
    <location>
        <begin position="74"/>
        <end position="97"/>
    </location>
</feature>
<name>A0A5R9QML9_9PSED</name>
<evidence type="ECO:0000256" key="12">
    <source>
        <dbReference type="ARBA" id="ARBA00023014"/>
    </source>
</evidence>
<dbReference type="SUPFAM" id="SSF63380">
    <property type="entry name" value="Riboflavin synthase domain-like"/>
    <property type="match status" value="1"/>
</dbReference>
<feature type="transmembrane region" description="Helical" evidence="15">
    <location>
        <begin position="135"/>
        <end position="155"/>
    </location>
</feature>
<comment type="cofactor">
    <cofactor evidence="1">
        <name>FAD</name>
        <dbReference type="ChEBI" id="CHEBI:57692"/>
    </cofactor>
</comment>
<dbReference type="Pfam" id="PF01292">
    <property type="entry name" value="Ni_hydr_CYTB"/>
    <property type="match status" value="1"/>
</dbReference>
<dbReference type="PROSITE" id="PS51384">
    <property type="entry name" value="FAD_FR"/>
    <property type="match status" value="1"/>
</dbReference>
<dbReference type="SUPFAM" id="SSF52343">
    <property type="entry name" value="Ferredoxin reductase-like, C-terminal NADP-linked domain"/>
    <property type="match status" value="1"/>
</dbReference>
<evidence type="ECO:0000256" key="8">
    <source>
        <dbReference type="ARBA" id="ARBA00022827"/>
    </source>
</evidence>
<evidence type="ECO:0000256" key="14">
    <source>
        <dbReference type="ARBA" id="ARBA00061434"/>
    </source>
</evidence>
<dbReference type="Pfam" id="PF00111">
    <property type="entry name" value="Fer2"/>
    <property type="match status" value="1"/>
</dbReference>
<dbReference type="InterPro" id="IPR017927">
    <property type="entry name" value="FAD-bd_FR_type"/>
</dbReference>
<dbReference type="InterPro" id="IPR017938">
    <property type="entry name" value="Riboflavin_synthase-like_b-brl"/>
</dbReference>
<dbReference type="InterPro" id="IPR006058">
    <property type="entry name" value="2Fe2S_fd_BS"/>
</dbReference>
<dbReference type="InterPro" id="IPR036010">
    <property type="entry name" value="2Fe-2S_ferredoxin-like_sf"/>
</dbReference>
<dbReference type="InterPro" id="IPR001041">
    <property type="entry name" value="2Fe-2S_ferredoxin-type"/>
</dbReference>
<keyword evidence="3" id="KW-1003">Cell membrane</keyword>
<proteinExistence type="inferred from homology"/>
<organism evidence="18 19">
    <name type="scientific">Pseudomonas nicosulfuronedens</name>
    <dbReference type="NCBI Taxonomy" id="2571105"/>
    <lineage>
        <taxon>Bacteria</taxon>
        <taxon>Pseudomonadati</taxon>
        <taxon>Pseudomonadota</taxon>
        <taxon>Gammaproteobacteria</taxon>
        <taxon>Pseudomonadales</taxon>
        <taxon>Pseudomonadaceae</taxon>
        <taxon>Pseudomonas</taxon>
    </lineage>
</organism>
<dbReference type="PROSITE" id="PS51085">
    <property type="entry name" value="2FE2S_FER_2"/>
    <property type="match status" value="1"/>
</dbReference>
<evidence type="ECO:0000256" key="1">
    <source>
        <dbReference type="ARBA" id="ARBA00001974"/>
    </source>
</evidence>
<keyword evidence="8" id="KW-0274">FAD</keyword>
<dbReference type="InterPro" id="IPR008333">
    <property type="entry name" value="Cbr1-like_FAD-bd_dom"/>
</dbReference>
<keyword evidence="11" id="KW-0408">Iron</keyword>
<sequence>MNPYNRFRLYHWSLAAFFVGAYLSGDSAETLHVWLGYGLIVLLCIRLLAALRTTSGFPRLLVSRRTTTAAKTRFGKGLTALLLATLAMCSALGWLMIDNVDFINASSAADLSDAWKLSALNTEGLPGDPAETHEFLANLALGLVAAHLGFLLLFARKPAWTMLTTRRRKNAHDDLLALRVRAVHDETVDSRSLELVPAAADQSLPSYRAGQYLHLRVPCGDQLLWRCYSLSSTPGLDDCLRITVKRVPGGRVSNWLQDEQVVGMTLLAKPPMGAFVCPSTARDVLLLAAGSGITPVYSILRDRLENGRGRIRLIYLNRSPDSTIFAEPLLTLEHRHAQRFTLQNHYTRENGRAGSDELLRLLRQWAGEEVFICGGADFMDQASECLQELGAPLQRIHRERFTAPNQFLRPVGEATHRIQVELNGQSVQMDGYEGEALLDSMERADLHPPTGCRSGLCGACRCRVESGEVRLRSNEVLSDAEIEQGWTLACQAEVRGKSVRVRF</sequence>
<evidence type="ECO:0000256" key="9">
    <source>
        <dbReference type="ARBA" id="ARBA00022989"/>
    </source>
</evidence>
<dbReference type="PRINTS" id="PR00410">
    <property type="entry name" value="PHEHYDRXLASE"/>
</dbReference>
<evidence type="ECO:0000256" key="3">
    <source>
        <dbReference type="ARBA" id="ARBA00022475"/>
    </source>
</evidence>
<evidence type="ECO:0000259" key="17">
    <source>
        <dbReference type="PROSITE" id="PS51384"/>
    </source>
</evidence>
<dbReference type="Gene3D" id="2.40.30.10">
    <property type="entry name" value="Translation factors"/>
    <property type="match status" value="1"/>
</dbReference>
<dbReference type="SUPFAM" id="SSF81342">
    <property type="entry name" value="Transmembrane di-heme cytochromes"/>
    <property type="match status" value="1"/>
</dbReference>
<dbReference type="RefSeq" id="WP_138526732.1">
    <property type="nucleotide sequence ID" value="NZ_SWDV01000058.1"/>
</dbReference>
<dbReference type="Gene3D" id="3.40.50.80">
    <property type="entry name" value="Nucleotide-binding domain of ferredoxin-NADP reductase (FNR) module"/>
    <property type="match status" value="1"/>
</dbReference>
<dbReference type="InterPro" id="IPR012675">
    <property type="entry name" value="Beta-grasp_dom_sf"/>
</dbReference>
<dbReference type="EMBL" id="SWDV01000058">
    <property type="protein sequence ID" value="TLX70123.1"/>
    <property type="molecule type" value="Genomic_DNA"/>
</dbReference>
<keyword evidence="13 15" id="KW-0472">Membrane</keyword>
<keyword evidence="19" id="KW-1185">Reference proteome</keyword>
<evidence type="ECO:0000256" key="2">
    <source>
        <dbReference type="ARBA" id="ARBA00004651"/>
    </source>
</evidence>
<accession>A0A5R9QML9</accession>
<evidence type="ECO:0000256" key="6">
    <source>
        <dbReference type="ARBA" id="ARBA00022714"/>
    </source>
</evidence>
<evidence type="ECO:0000256" key="10">
    <source>
        <dbReference type="ARBA" id="ARBA00023002"/>
    </source>
</evidence>
<dbReference type="GO" id="GO:0005886">
    <property type="term" value="C:plasma membrane"/>
    <property type="evidence" value="ECO:0007669"/>
    <property type="project" value="UniProtKB-SubCell"/>
</dbReference>
<evidence type="ECO:0000256" key="11">
    <source>
        <dbReference type="ARBA" id="ARBA00023004"/>
    </source>
</evidence>
<dbReference type="SUPFAM" id="SSF54292">
    <property type="entry name" value="2Fe-2S ferredoxin-like"/>
    <property type="match status" value="1"/>
</dbReference>
<dbReference type="GO" id="GO:0009055">
    <property type="term" value="F:electron transfer activity"/>
    <property type="evidence" value="ECO:0007669"/>
    <property type="project" value="InterPro"/>
</dbReference>
<keyword evidence="7" id="KW-0479">Metal-binding</keyword>
<dbReference type="PROSITE" id="PS00197">
    <property type="entry name" value="2FE2S_FER_1"/>
    <property type="match status" value="1"/>
</dbReference>
<comment type="subcellular location">
    <subcellularLocation>
        <location evidence="2">Cell membrane</location>
        <topology evidence="2">Multi-pass membrane protein</topology>
    </subcellularLocation>
</comment>
<dbReference type="Pfam" id="PF00175">
    <property type="entry name" value="NAD_binding_1"/>
    <property type="match status" value="1"/>
</dbReference>
<protein>
    <submittedName>
        <fullName evidence="18">2Fe-2S iron-sulfur cluster binding domain-containing protein</fullName>
    </submittedName>
</protein>
<keyword evidence="4" id="KW-0285">Flavoprotein</keyword>
<dbReference type="GO" id="GO:0046872">
    <property type="term" value="F:metal ion binding"/>
    <property type="evidence" value="ECO:0007669"/>
    <property type="project" value="UniProtKB-KW"/>
</dbReference>
<comment type="caution">
    <text evidence="18">The sequence shown here is derived from an EMBL/GenBank/DDBJ whole genome shotgun (WGS) entry which is preliminary data.</text>
</comment>
<keyword evidence="5 15" id="KW-0812">Transmembrane</keyword>
<evidence type="ECO:0000313" key="18">
    <source>
        <dbReference type="EMBL" id="TLX70123.1"/>
    </source>
</evidence>
<dbReference type="AlphaFoldDB" id="A0A5R9QML9"/>
<feature type="transmembrane region" description="Helical" evidence="15">
    <location>
        <begin position="7"/>
        <end position="25"/>
    </location>
</feature>
<dbReference type="PANTHER" id="PTHR47354">
    <property type="entry name" value="NADH OXIDOREDUCTASE HCR"/>
    <property type="match status" value="1"/>
</dbReference>
<evidence type="ECO:0000313" key="19">
    <source>
        <dbReference type="Proteomes" id="UP000306635"/>
    </source>
</evidence>
<evidence type="ECO:0000256" key="13">
    <source>
        <dbReference type="ARBA" id="ARBA00023136"/>
    </source>
</evidence>
<keyword evidence="9 15" id="KW-1133">Transmembrane helix</keyword>
<evidence type="ECO:0000259" key="16">
    <source>
        <dbReference type="PROSITE" id="PS51085"/>
    </source>
</evidence>
<feature type="transmembrane region" description="Helical" evidence="15">
    <location>
        <begin position="31"/>
        <end position="53"/>
    </location>
</feature>
<dbReference type="Pfam" id="PF00970">
    <property type="entry name" value="FAD_binding_6"/>
    <property type="match status" value="1"/>
</dbReference>
<evidence type="ECO:0000256" key="15">
    <source>
        <dbReference type="SAM" id="Phobius"/>
    </source>
</evidence>
<keyword evidence="6" id="KW-0001">2Fe-2S</keyword>
<feature type="domain" description="FAD-binding FR-type" evidence="17">
    <location>
        <begin position="173"/>
        <end position="278"/>
    </location>
</feature>
<dbReference type="CDD" id="cd00207">
    <property type="entry name" value="fer2"/>
    <property type="match status" value="1"/>
</dbReference>
<dbReference type="Gene3D" id="3.10.20.30">
    <property type="match status" value="1"/>
</dbReference>
<dbReference type="GO" id="GO:0016491">
    <property type="term" value="F:oxidoreductase activity"/>
    <property type="evidence" value="ECO:0007669"/>
    <property type="project" value="UniProtKB-KW"/>
</dbReference>
<evidence type="ECO:0000256" key="7">
    <source>
        <dbReference type="ARBA" id="ARBA00022723"/>
    </source>
</evidence>
<dbReference type="OrthoDB" id="9796486at2"/>
<dbReference type="InterPro" id="IPR016174">
    <property type="entry name" value="Di-haem_cyt_TM"/>
</dbReference>
<dbReference type="InterPro" id="IPR001433">
    <property type="entry name" value="OxRdtase_FAD/NAD-bd"/>
</dbReference>
<evidence type="ECO:0000256" key="4">
    <source>
        <dbReference type="ARBA" id="ARBA00022630"/>
    </source>
</evidence>
<dbReference type="InterPro" id="IPR039261">
    <property type="entry name" value="FNR_nucleotide-bd"/>
</dbReference>
<evidence type="ECO:0000256" key="5">
    <source>
        <dbReference type="ARBA" id="ARBA00022692"/>
    </source>
</evidence>
<dbReference type="InterPro" id="IPR050415">
    <property type="entry name" value="MRET"/>
</dbReference>
<reference evidence="18 19" key="1">
    <citation type="submission" date="2019-04" db="EMBL/GenBank/DDBJ databases">
        <authorList>
            <person name="Li M."/>
        </authorList>
    </citation>
    <scope>NUCLEOTIDE SEQUENCE [LARGE SCALE GENOMIC DNA]</scope>
    <source>
        <strain evidence="18 19">LAM1902</strain>
    </source>
</reference>